<dbReference type="Proteomes" id="UP000784294">
    <property type="component" value="Unassembled WGS sequence"/>
</dbReference>
<feature type="region of interest" description="Disordered" evidence="1">
    <location>
        <begin position="1"/>
        <end position="20"/>
    </location>
</feature>
<protein>
    <submittedName>
        <fullName evidence="2">Uncharacterized protein</fullName>
    </submittedName>
</protein>
<feature type="compositionally biased region" description="Polar residues" evidence="1">
    <location>
        <begin position="11"/>
        <end position="20"/>
    </location>
</feature>
<proteinExistence type="predicted"/>
<dbReference type="AlphaFoldDB" id="A0A448WWF3"/>
<dbReference type="EMBL" id="CAAALY010053680">
    <property type="protein sequence ID" value="VEL21897.1"/>
    <property type="molecule type" value="Genomic_DNA"/>
</dbReference>
<organism evidence="2 3">
    <name type="scientific">Protopolystoma xenopodis</name>
    <dbReference type="NCBI Taxonomy" id="117903"/>
    <lineage>
        <taxon>Eukaryota</taxon>
        <taxon>Metazoa</taxon>
        <taxon>Spiralia</taxon>
        <taxon>Lophotrochozoa</taxon>
        <taxon>Platyhelminthes</taxon>
        <taxon>Monogenea</taxon>
        <taxon>Polyopisthocotylea</taxon>
        <taxon>Polystomatidea</taxon>
        <taxon>Polystomatidae</taxon>
        <taxon>Protopolystoma</taxon>
    </lineage>
</organism>
<reference evidence="2" key="1">
    <citation type="submission" date="2018-11" db="EMBL/GenBank/DDBJ databases">
        <authorList>
            <consortium name="Pathogen Informatics"/>
        </authorList>
    </citation>
    <scope>NUCLEOTIDE SEQUENCE</scope>
</reference>
<gene>
    <name evidence="2" type="ORF">PXEA_LOCUS15337</name>
</gene>
<evidence type="ECO:0000313" key="3">
    <source>
        <dbReference type="Proteomes" id="UP000784294"/>
    </source>
</evidence>
<sequence length="86" mass="9757">MGRRSRRSQKSSHATSRQSNASLSEYLLREADEAFAIGILGTEFYELTLRDLEAKVTKFEAYHDELKQENEAACVQVSILRSSSML</sequence>
<keyword evidence="3" id="KW-1185">Reference proteome</keyword>
<accession>A0A448WWF3</accession>
<evidence type="ECO:0000256" key="1">
    <source>
        <dbReference type="SAM" id="MobiDB-lite"/>
    </source>
</evidence>
<evidence type="ECO:0000313" key="2">
    <source>
        <dbReference type="EMBL" id="VEL21897.1"/>
    </source>
</evidence>
<feature type="compositionally biased region" description="Basic residues" evidence="1">
    <location>
        <begin position="1"/>
        <end position="10"/>
    </location>
</feature>
<comment type="caution">
    <text evidence="2">The sequence shown here is derived from an EMBL/GenBank/DDBJ whole genome shotgun (WGS) entry which is preliminary data.</text>
</comment>
<name>A0A448WWF3_9PLAT</name>